<evidence type="ECO:0008006" key="3">
    <source>
        <dbReference type="Google" id="ProtNLM"/>
    </source>
</evidence>
<evidence type="ECO:0000313" key="2">
    <source>
        <dbReference type="Proteomes" id="UP000231553"/>
    </source>
</evidence>
<reference evidence="1 2" key="1">
    <citation type="journal article" date="2018" name="Int. J. Syst. Evol. Microbiol.">
        <title>Pseudooceanicola lipolyticus sp. nov., a marine alphaproteobacterium, reclassification of Oceanicola flagellatus as Pseudooceanicola flagellatus comb. nov. and emended description of the genus Pseudooceanicola.</title>
        <authorList>
            <person name="Huang M.-M."/>
            <person name="Guo L.-L."/>
            <person name="Wu Y.-H."/>
            <person name="Lai Q.-L."/>
            <person name="Shao Z.-Z."/>
            <person name="Wang C.-S."/>
            <person name="Wu M."/>
            <person name="Xu X.-W."/>
        </authorList>
    </citation>
    <scope>NUCLEOTIDE SEQUENCE [LARGE SCALE GENOMIC DNA]</scope>
    <source>
        <strain evidence="1 2">157</strain>
    </source>
</reference>
<proteinExistence type="predicted"/>
<sequence length="64" mass="6743">MDALHLREKRRCGENGVALVDRARAGKKGVRRQAVGAIAAADPTARVLICGSLYLAGAVLRENG</sequence>
<evidence type="ECO:0000313" key="1">
    <source>
        <dbReference type="EMBL" id="PJE35879.1"/>
    </source>
</evidence>
<dbReference type="Proteomes" id="UP000231553">
    <property type="component" value="Unassembled WGS sequence"/>
</dbReference>
<dbReference type="EMBL" id="PGTB01000067">
    <property type="protein sequence ID" value="PJE35879.1"/>
    <property type="molecule type" value="Genomic_DNA"/>
</dbReference>
<dbReference type="AlphaFoldDB" id="A0A2M8IZB6"/>
<accession>A0A2M8IZB6</accession>
<gene>
    <name evidence="1" type="ORF">CVM52_15010</name>
</gene>
<comment type="caution">
    <text evidence="1">The sequence shown here is derived from an EMBL/GenBank/DDBJ whole genome shotgun (WGS) entry which is preliminary data.</text>
</comment>
<keyword evidence="2" id="KW-1185">Reference proteome</keyword>
<protein>
    <recommendedName>
        <fullName evidence="3">Bifunctional folylpolyglutamate synthase/dihydrofolate synthase</fullName>
    </recommendedName>
</protein>
<name>A0A2M8IZB6_9RHOB</name>
<organism evidence="1 2">
    <name type="scientific">Pseudooceanicola lipolyticus</name>
    <dbReference type="NCBI Taxonomy" id="2029104"/>
    <lineage>
        <taxon>Bacteria</taxon>
        <taxon>Pseudomonadati</taxon>
        <taxon>Pseudomonadota</taxon>
        <taxon>Alphaproteobacteria</taxon>
        <taxon>Rhodobacterales</taxon>
        <taxon>Paracoccaceae</taxon>
        <taxon>Pseudooceanicola</taxon>
    </lineage>
</organism>